<feature type="compositionally biased region" description="Polar residues" evidence="1">
    <location>
        <begin position="59"/>
        <end position="135"/>
    </location>
</feature>
<comment type="caution">
    <text evidence="2">The sequence shown here is derived from an EMBL/GenBank/DDBJ whole genome shotgun (WGS) entry which is preliminary data.</text>
</comment>
<feature type="compositionally biased region" description="Low complexity" evidence="1">
    <location>
        <begin position="39"/>
        <end position="56"/>
    </location>
</feature>
<organism evidence="2 3">
    <name type="scientific">Marasmiellus scandens</name>
    <dbReference type="NCBI Taxonomy" id="2682957"/>
    <lineage>
        <taxon>Eukaryota</taxon>
        <taxon>Fungi</taxon>
        <taxon>Dikarya</taxon>
        <taxon>Basidiomycota</taxon>
        <taxon>Agaricomycotina</taxon>
        <taxon>Agaricomycetes</taxon>
        <taxon>Agaricomycetidae</taxon>
        <taxon>Agaricales</taxon>
        <taxon>Marasmiineae</taxon>
        <taxon>Omphalotaceae</taxon>
        <taxon>Marasmiellus</taxon>
    </lineage>
</organism>
<accession>A0ABR1J258</accession>
<evidence type="ECO:0000256" key="1">
    <source>
        <dbReference type="SAM" id="MobiDB-lite"/>
    </source>
</evidence>
<proteinExistence type="predicted"/>
<dbReference type="EMBL" id="JBANRG010000038">
    <property type="protein sequence ID" value="KAK7448414.1"/>
    <property type="molecule type" value="Genomic_DNA"/>
</dbReference>
<sequence length="269" mass="29386">MDTDYTRLISVDDAEYLPSSLGPARRSRTPTRRVPYSKSPSPALVSSPASASPPVVRTGCSNPPCLQQSTTQTAGSSDPSCQRPSAAQANSSSGSDQRSTVTQPTPDSFSKQSPNQPNDSGMRTRSQKQTATVSVPSAGEPSAMEASIPKPDGENGRPGRGGYSLKTVLGWDPKEYKKAQEHIRGLVENMLPKNVHTSFTSQPPEVLNPLRKKMVEKFPQLRQYEDNWATDDFIRGALKYRQLQLKNRKLRMQAAQGQAIINMQQDSAP</sequence>
<keyword evidence="3" id="KW-1185">Reference proteome</keyword>
<protein>
    <submittedName>
        <fullName evidence="2">Uncharacterized protein</fullName>
    </submittedName>
</protein>
<evidence type="ECO:0000313" key="3">
    <source>
        <dbReference type="Proteomes" id="UP001498398"/>
    </source>
</evidence>
<feature type="region of interest" description="Disordered" evidence="1">
    <location>
        <begin position="17"/>
        <end position="163"/>
    </location>
</feature>
<reference evidence="2 3" key="1">
    <citation type="submission" date="2024-01" db="EMBL/GenBank/DDBJ databases">
        <title>A draft genome for the cacao thread blight pathogen Marasmiellus scandens.</title>
        <authorList>
            <person name="Baruah I.K."/>
            <person name="Leung J."/>
            <person name="Bukari Y."/>
            <person name="Amoako-Attah I."/>
            <person name="Meinhardt L.W."/>
            <person name="Bailey B.A."/>
            <person name="Cohen S.P."/>
        </authorList>
    </citation>
    <scope>NUCLEOTIDE SEQUENCE [LARGE SCALE GENOMIC DNA]</scope>
    <source>
        <strain evidence="2 3">GH-19</strain>
    </source>
</reference>
<gene>
    <name evidence="2" type="ORF">VKT23_013678</name>
</gene>
<evidence type="ECO:0000313" key="2">
    <source>
        <dbReference type="EMBL" id="KAK7448414.1"/>
    </source>
</evidence>
<name>A0ABR1J258_9AGAR</name>
<dbReference type="Proteomes" id="UP001498398">
    <property type="component" value="Unassembled WGS sequence"/>
</dbReference>